<evidence type="ECO:0008006" key="3">
    <source>
        <dbReference type="Google" id="ProtNLM"/>
    </source>
</evidence>
<dbReference type="KEGG" id="cpb:Cphamn1_1053"/>
<reference evidence="2" key="1">
    <citation type="submission" date="2008-06" db="EMBL/GenBank/DDBJ databases">
        <title>Complete sequence of Chlorobium phaeobacteroides BS1.</title>
        <authorList>
            <consortium name="US DOE Joint Genome Institute"/>
            <person name="Lucas S."/>
            <person name="Copeland A."/>
            <person name="Lapidus A."/>
            <person name="Glavina del Rio T."/>
            <person name="Dalin E."/>
            <person name="Tice H."/>
            <person name="Bruce D."/>
            <person name="Goodwin L."/>
            <person name="Pitluck S."/>
            <person name="Schmutz J."/>
            <person name="Larimer F."/>
            <person name="Land M."/>
            <person name="Hauser L."/>
            <person name="Kyrpides N."/>
            <person name="Ovchinnikova G."/>
            <person name="Li T."/>
            <person name="Liu Z."/>
            <person name="Zhao F."/>
            <person name="Overmann J."/>
            <person name="Bryant D.A."/>
            <person name="Richardson P."/>
        </authorList>
    </citation>
    <scope>NUCLEOTIDE SEQUENCE [LARGE SCALE GENOMIC DNA]</scope>
    <source>
        <strain evidence="2">BS1</strain>
    </source>
</reference>
<protein>
    <recommendedName>
        <fullName evidence="3">DUF2269 domain-containing protein</fullName>
    </recommendedName>
</protein>
<dbReference type="OrthoDB" id="156858at2"/>
<dbReference type="STRING" id="331678.Cphamn1_1053"/>
<evidence type="ECO:0000256" key="1">
    <source>
        <dbReference type="SAM" id="Phobius"/>
    </source>
</evidence>
<dbReference type="eggNOG" id="COG1981">
    <property type="taxonomic scope" value="Bacteria"/>
</dbReference>
<dbReference type="AlphaFoldDB" id="B3EQG1"/>
<feature type="transmembrane region" description="Helical" evidence="1">
    <location>
        <begin position="56"/>
        <end position="78"/>
    </location>
</feature>
<feature type="transmembrane region" description="Helical" evidence="1">
    <location>
        <begin position="90"/>
        <end position="108"/>
    </location>
</feature>
<organism evidence="2">
    <name type="scientific">Chlorobium phaeobacteroides (strain BS1)</name>
    <dbReference type="NCBI Taxonomy" id="331678"/>
    <lineage>
        <taxon>Bacteria</taxon>
        <taxon>Pseudomonadati</taxon>
        <taxon>Chlorobiota</taxon>
        <taxon>Chlorobiia</taxon>
        <taxon>Chlorobiales</taxon>
        <taxon>Chlorobiaceae</taxon>
        <taxon>Chlorobium/Pelodictyon group</taxon>
        <taxon>Chlorobium</taxon>
    </lineage>
</organism>
<proteinExistence type="predicted"/>
<keyword evidence="1" id="KW-0472">Membrane</keyword>
<name>B3EQG1_CHLPB</name>
<dbReference type="HOGENOM" id="CLU_114403_1_0_10"/>
<gene>
    <name evidence="2" type="ordered locus">Cphamn1_1053</name>
</gene>
<feature type="transmembrane region" description="Helical" evidence="1">
    <location>
        <begin position="12"/>
        <end position="36"/>
    </location>
</feature>
<dbReference type="PROSITE" id="PS51257">
    <property type="entry name" value="PROKAR_LIPOPROTEIN"/>
    <property type="match status" value="1"/>
</dbReference>
<evidence type="ECO:0000313" key="2">
    <source>
        <dbReference type="EMBL" id="ACE03994.1"/>
    </source>
</evidence>
<keyword evidence="1" id="KW-1133">Transmembrane helix</keyword>
<accession>B3EQG1</accession>
<dbReference type="EMBL" id="CP001101">
    <property type="protein sequence ID" value="ACE03994.1"/>
    <property type="molecule type" value="Genomic_DNA"/>
</dbReference>
<sequence>MKKLSLSNQKLLRAIHLVVAGLWLSCVIMLLVLPIVAEKITEGSELYMYMYIYHFIDMYVLTPAAIATLLTGLVFSLFTRWGFFRHGWLIYKWIVTLAIIITGTFYLGPMVTRLLGIAETRGAAALDDHYYMQGSEIGLWAAVINTVLLIVAVFFSVYKPWKNIKR</sequence>
<keyword evidence="1" id="KW-0812">Transmembrane</keyword>
<feature type="transmembrane region" description="Helical" evidence="1">
    <location>
        <begin position="137"/>
        <end position="158"/>
    </location>
</feature>